<dbReference type="Proteomes" id="UP000821895">
    <property type="component" value="Segment"/>
</dbReference>
<feature type="compositionally biased region" description="Acidic residues" evidence="1">
    <location>
        <begin position="116"/>
        <end position="154"/>
    </location>
</feature>
<dbReference type="GeneID" id="77951800"/>
<feature type="region of interest" description="Disordered" evidence="1">
    <location>
        <begin position="95"/>
        <end position="193"/>
    </location>
</feature>
<evidence type="ECO:0000313" key="3">
    <source>
        <dbReference type="Proteomes" id="UP000821895"/>
    </source>
</evidence>
<sequence>MNKHQPTRPAVSPFFGAVSAATRFEDQTPFAVPDDLSEYSLDQLRELRTQGEAEFRAKFDEYTGDGKVATQAQLDELEAIGQGLDTVTAAIETAEADEQKRADAAEELRSKYAADDSTDETDEDESDDDEDEDDDQDDDTTDADADSDQDDADAEERTSVAASAGRRRTSFAGASRKKGNASKVPSSKKHSGFLMSRSVPKHVDGYVDAFALAKASDELQTNSVVRGLRSDPSGAAQHMMTLGHLARQFPKELFATDEVSLTAAIERATDEKLLPGKSLTAAAGWCSPSQIIYDFLDIPDAQDLYDLPEVSVERGGIRFPVQPDFGIAFQDQGFMFTEAELLAQTEDKPCFEVPCTGFDELRLGAVGLCITAGILQQKGYPEAVKLYIDGLLVAHQHRISSWSIQKVRSGSTPIAIPADSVMGAYGALLNSVELAVVDIQTRNRLPSTTTIEFVMPVYAKAILRADLAYRRGVNLEQVTDQALEQHFTMRKARVQYVSDYQTGGTGQPGTAPGEDGSTAFVRWPNEIEFLAYPAGTWFRSLQDVIEVGNLYDQAQLKKNKFTALFTEDAIGVAKRGIDSRRYTVPLAVNGAVGAAVDLTPAADGG</sequence>
<feature type="compositionally biased region" description="Basic residues" evidence="1">
    <location>
        <begin position="165"/>
        <end position="191"/>
    </location>
</feature>
<protein>
    <submittedName>
        <fullName evidence="2">Major capsid hexamer protein</fullName>
    </submittedName>
</protein>
<dbReference type="KEGG" id="vg:77951800"/>
<accession>A0AAE7F8B5</accession>
<gene>
    <name evidence="2" type="primary">44</name>
    <name evidence="2" type="ORF">SEA_CLAWZ_44</name>
</gene>
<evidence type="ECO:0000313" key="2">
    <source>
        <dbReference type="EMBL" id="QKY79956.1"/>
    </source>
</evidence>
<name>A0AAE7F8B5_9CAUD</name>
<dbReference type="EMBL" id="MT498058">
    <property type="protein sequence ID" value="QKY79956.1"/>
    <property type="molecule type" value="Genomic_DNA"/>
</dbReference>
<dbReference type="InterPro" id="IPR047790">
    <property type="entry name" value="MCP_Sipho"/>
</dbReference>
<proteinExistence type="predicted"/>
<dbReference type="NCBIfam" id="NF033847">
    <property type="entry name" value="MCP_Sipho"/>
    <property type="match status" value="1"/>
</dbReference>
<dbReference type="RefSeq" id="YP_010675473.1">
    <property type="nucleotide sequence ID" value="NC_071004.1"/>
</dbReference>
<keyword evidence="3" id="KW-1185">Reference proteome</keyword>
<feature type="compositionally biased region" description="Basic and acidic residues" evidence="1">
    <location>
        <begin position="97"/>
        <end position="114"/>
    </location>
</feature>
<reference evidence="2" key="1">
    <citation type="submission" date="2020-05" db="EMBL/GenBank/DDBJ databases">
        <authorList>
            <person name="Conneilly E.M."/>
            <person name="Corace M.L."/>
            <person name="Daly D."/>
            <person name="Dejene M.A."/>
            <person name="Deng Y."/>
            <person name="Kelly J.M."/>
            <person name="Masiello C.S."/>
            <person name="McDonough D."/>
            <person name="Musser E."/>
            <person name="Pecorale A.L."/>
            <person name="Ray R.F."/>
            <person name="Regan I.M."/>
            <person name="Shedd N.A."/>
            <person name="Tatone J.R."/>
            <person name="Tocci C.W."/>
            <person name="Zarate C.M."/>
            <person name="Whitefleet-Smith J.L."/>
            <person name="Garlena R.A."/>
            <person name="Russell D.A."/>
            <person name="Pope W.H."/>
            <person name="Jacobs-Sera D."/>
            <person name="Hatfull G.F."/>
        </authorList>
    </citation>
    <scope>NUCLEOTIDE SEQUENCE</scope>
</reference>
<evidence type="ECO:0000256" key="1">
    <source>
        <dbReference type="SAM" id="MobiDB-lite"/>
    </source>
</evidence>
<organism evidence="2 3">
    <name type="scientific">Gordonia phage Clawz</name>
    <dbReference type="NCBI Taxonomy" id="2743910"/>
    <lineage>
        <taxon>Viruses</taxon>
        <taxon>Duplodnaviria</taxon>
        <taxon>Heunggongvirae</taxon>
        <taxon>Uroviricota</taxon>
        <taxon>Caudoviricetes</taxon>
        <taxon>Clawzvirus</taxon>
        <taxon>Clawzvirus clawz</taxon>
    </lineage>
</organism>